<evidence type="ECO:0000313" key="1">
    <source>
        <dbReference type="EMBL" id="CAF5155839.1"/>
    </source>
</evidence>
<organism evidence="1 2">
    <name type="scientific">Rotaria magnacalcarata</name>
    <dbReference type="NCBI Taxonomy" id="392030"/>
    <lineage>
        <taxon>Eukaryota</taxon>
        <taxon>Metazoa</taxon>
        <taxon>Spiralia</taxon>
        <taxon>Gnathifera</taxon>
        <taxon>Rotifera</taxon>
        <taxon>Eurotatoria</taxon>
        <taxon>Bdelloidea</taxon>
        <taxon>Philodinida</taxon>
        <taxon>Philodinidae</taxon>
        <taxon>Rotaria</taxon>
    </lineage>
</organism>
<proteinExistence type="predicted"/>
<feature type="non-terminal residue" evidence="1">
    <location>
        <position position="1"/>
    </location>
</feature>
<gene>
    <name evidence="1" type="ORF">BYL167_LOCUS73391</name>
</gene>
<accession>A0A8S3G5H8</accession>
<feature type="non-terminal residue" evidence="1">
    <location>
        <position position="128"/>
    </location>
</feature>
<dbReference type="Proteomes" id="UP000681967">
    <property type="component" value="Unassembled WGS sequence"/>
</dbReference>
<name>A0A8S3G5H8_9BILA</name>
<evidence type="ECO:0000313" key="2">
    <source>
        <dbReference type="Proteomes" id="UP000681967"/>
    </source>
</evidence>
<reference evidence="1" key="1">
    <citation type="submission" date="2021-02" db="EMBL/GenBank/DDBJ databases">
        <authorList>
            <person name="Nowell W R."/>
        </authorList>
    </citation>
    <scope>NUCLEOTIDE SEQUENCE</scope>
</reference>
<comment type="caution">
    <text evidence="1">The sequence shown here is derived from an EMBL/GenBank/DDBJ whole genome shotgun (WGS) entry which is preliminary data.</text>
</comment>
<sequence>MTLLGNESPPLTTNQQIISDKSPFKDDKSLNILTPLTNYDPILGDKSPLKNKRPTKNILSSSNDTVINDTEIQDHSHDDDLQDDYLVQLKNDNDTTMKMFDERIDRFDKEITKTNEQINRMNHDLKQL</sequence>
<protein>
    <submittedName>
        <fullName evidence="1">Uncharacterized protein</fullName>
    </submittedName>
</protein>
<dbReference type="AlphaFoldDB" id="A0A8S3G5H8"/>
<dbReference type="EMBL" id="CAJOBH010261434">
    <property type="protein sequence ID" value="CAF5155839.1"/>
    <property type="molecule type" value="Genomic_DNA"/>
</dbReference>